<dbReference type="EMBL" id="JAHHHV010000078">
    <property type="protein sequence ID" value="MBW4467638.1"/>
    <property type="molecule type" value="Genomic_DNA"/>
</dbReference>
<dbReference type="Pfam" id="PF00892">
    <property type="entry name" value="EamA"/>
    <property type="match status" value="1"/>
</dbReference>
<dbReference type="InterPro" id="IPR037185">
    <property type="entry name" value="EmrE-like"/>
</dbReference>
<feature type="transmembrane region" description="Helical" evidence="4">
    <location>
        <begin position="439"/>
        <end position="461"/>
    </location>
</feature>
<feature type="domain" description="EamA" evidence="5">
    <location>
        <begin position="521"/>
        <end position="651"/>
    </location>
</feature>
<evidence type="ECO:0000313" key="7">
    <source>
        <dbReference type="Proteomes" id="UP000707356"/>
    </source>
</evidence>
<feature type="transmembrane region" description="Helical" evidence="4">
    <location>
        <begin position="611"/>
        <end position="630"/>
    </location>
</feature>
<dbReference type="SUPFAM" id="SSF103481">
    <property type="entry name" value="Multidrug resistance efflux transporter EmrE"/>
    <property type="match status" value="1"/>
</dbReference>
<evidence type="ECO:0000259" key="5">
    <source>
        <dbReference type="Pfam" id="PF00892"/>
    </source>
</evidence>
<comment type="similarity">
    <text evidence="1">Belongs to the EamA transporter family.</text>
</comment>
<gene>
    <name evidence="6" type="ORF">KME07_19595</name>
</gene>
<feature type="compositionally biased region" description="Basic and acidic residues" evidence="3">
    <location>
        <begin position="1"/>
        <end position="12"/>
    </location>
</feature>
<organism evidence="6 7">
    <name type="scientific">Pegethrix bostrychoides GSE-TBD4-15B</name>
    <dbReference type="NCBI Taxonomy" id="2839662"/>
    <lineage>
        <taxon>Bacteria</taxon>
        <taxon>Bacillati</taxon>
        <taxon>Cyanobacteriota</taxon>
        <taxon>Cyanophyceae</taxon>
        <taxon>Oculatellales</taxon>
        <taxon>Oculatellaceae</taxon>
        <taxon>Pegethrix</taxon>
    </lineage>
</organism>
<evidence type="ECO:0000313" key="6">
    <source>
        <dbReference type="EMBL" id="MBW4467638.1"/>
    </source>
</evidence>
<evidence type="ECO:0000256" key="4">
    <source>
        <dbReference type="SAM" id="Phobius"/>
    </source>
</evidence>
<proteinExistence type="inferred from homology"/>
<dbReference type="Proteomes" id="UP000707356">
    <property type="component" value="Unassembled WGS sequence"/>
</dbReference>
<comment type="caution">
    <text evidence="6">The sequence shown here is derived from an EMBL/GenBank/DDBJ whole genome shotgun (WGS) entry which is preliminary data.</text>
</comment>
<accession>A0A951U6A4</accession>
<dbReference type="InterPro" id="IPR000620">
    <property type="entry name" value="EamA_dom"/>
</dbReference>
<evidence type="ECO:0000256" key="1">
    <source>
        <dbReference type="ARBA" id="ARBA00007362"/>
    </source>
</evidence>
<reference evidence="6" key="1">
    <citation type="submission" date="2021-05" db="EMBL/GenBank/DDBJ databases">
        <authorList>
            <person name="Pietrasiak N."/>
            <person name="Ward R."/>
            <person name="Stajich J.E."/>
            <person name="Kurbessoian T."/>
        </authorList>
    </citation>
    <scope>NUCLEOTIDE SEQUENCE</scope>
    <source>
        <strain evidence="6">GSE-TBD4-15B</strain>
    </source>
</reference>
<feature type="transmembrane region" description="Helical" evidence="4">
    <location>
        <begin position="578"/>
        <end position="599"/>
    </location>
</feature>
<feature type="coiled-coil region" evidence="2">
    <location>
        <begin position="43"/>
        <end position="92"/>
    </location>
</feature>
<evidence type="ECO:0000256" key="2">
    <source>
        <dbReference type="SAM" id="Coils"/>
    </source>
</evidence>
<keyword evidence="4" id="KW-0812">Transmembrane</keyword>
<feature type="region of interest" description="Disordered" evidence="3">
    <location>
        <begin position="1"/>
        <end position="36"/>
    </location>
</feature>
<feature type="transmembrane region" description="Helical" evidence="4">
    <location>
        <begin position="467"/>
        <end position="485"/>
    </location>
</feature>
<evidence type="ECO:0000256" key="3">
    <source>
        <dbReference type="SAM" id="MobiDB-lite"/>
    </source>
</evidence>
<feature type="compositionally biased region" description="Polar residues" evidence="3">
    <location>
        <begin position="214"/>
        <end position="228"/>
    </location>
</feature>
<feature type="transmembrane region" description="Helical" evidence="4">
    <location>
        <begin position="497"/>
        <end position="516"/>
    </location>
</feature>
<feature type="transmembrane region" description="Helical" evidence="4">
    <location>
        <begin position="636"/>
        <end position="657"/>
    </location>
</feature>
<sequence>MGRFENVPEQKPGENGLSHPTDAPQAAGQAGGQAGGQTAEMMLQSVTQDLRSLQQDLLAQLNQDVSRLQAEKTRLANDIEQLQSQQQALQSQQSVELSRQQLAQQQAWAKQLALVLANHLQTALNERLNQTLGAPQISSAPAESSHQVMASLDDTVNRTFASLRHDINSYQSSLGQQLERMHTMGQQGEAILEVLVKRLSQQLQAEAGRGGTGLNSTGLNPTGKSTPRSPFAAPSPREIAPAAPAISPTMPPNALTAAPERLNPFSRDRITPPRPAASPSWSDALKASASRTAQTNAPPIEFGSLESTEFEISDSIGSLDDLGDLGQDLGQAEAAAEQPAARLGRRRISLKQGLSFVLLSTVVMSLHYVGVGILGNSSQLFGQQAIGGYLSLAGFSNAALLLWIRMLVVVPLLLWLSSQIYPATLRDLRAFTQSGDRRGLWGVLISGTFLFLSQVLLYLAIGKIGPGAAIATLFVYPVGVLLLNWMLFAERLTLNRLGIMLAIVLGMSLTVSPLLAAESGGILGALLAALAFTFYLISMQLTARKLHPVPVSLVQFASMFVLSSLSLIVMGIKGSVNWSGLLVGGVILGLLTVGSYALNHFGVRAIGAARSSIIAASTPAVTALLAFFLVPGALTTLSIVQIAGILLVTLGGTALGLERMLLQNQAARQAKLREQEAAGEMSGVNH</sequence>
<keyword evidence="2" id="KW-0175">Coiled coil</keyword>
<feature type="transmembrane region" description="Helical" evidence="4">
    <location>
        <begin position="553"/>
        <end position="572"/>
    </location>
</feature>
<keyword evidence="4" id="KW-0472">Membrane</keyword>
<name>A0A951U6A4_9CYAN</name>
<feature type="transmembrane region" description="Helical" evidence="4">
    <location>
        <begin position="354"/>
        <end position="375"/>
    </location>
</feature>
<dbReference type="GO" id="GO:0016020">
    <property type="term" value="C:membrane"/>
    <property type="evidence" value="ECO:0007669"/>
    <property type="project" value="InterPro"/>
</dbReference>
<feature type="transmembrane region" description="Helical" evidence="4">
    <location>
        <begin position="522"/>
        <end position="541"/>
    </location>
</feature>
<protein>
    <submittedName>
        <fullName evidence="6">EamA family transporter</fullName>
    </submittedName>
</protein>
<feature type="transmembrane region" description="Helical" evidence="4">
    <location>
        <begin position="395"/>
        <end position="418"/>
    </location>
</feature>
<keyword evidence="4" id="KW-1133">Transmembrane helix</keyword>
<dbReference type="AlphaFoldDB" id="A0A951U6A4"/>
<feature type="region of interest" description="Disordered" evidence="3">
    <location>
        <begin position="206"/>
        <end position="303"/>
    </location>
</feature>
<reference evidence="6" key="2">
    <citation type="journal article" date="2022" name="Microbiol. Resour. Announc.">
        <title>Metagenome Sequencing to Explore Phylogenomics of Terrestrial Cyanobacteria.</title>
        <authorList>
            <person name="Ward R.D."/>
            <person name="Stajich J.E."/>
            <person name="Johansen J.R."/>
            <person name="Huntemann M."/>
            <person name="Clum A."/>
            <person name="Foster B."/>
            <person name="Foster B."/>
            <person name="Roux S."/>
            <person name="Palaniappan K."/>
            <person name="Varghese N."/>
            <person name="Mukherjee S."/>
            <person name="Reddy T.B.K."/>
            <person name="Daum C."/>
            <person name="Copeland A."/>
            <person name="Chen I.A."/>
            <person name="Ivanova N.N."/>
            <person name="Kyrpides N.C."/>
            <person name="Shapiro N."/>
            <person name="Eloe-Fadrosh E.A."/>
            <person name="Pietrasiak N."/>
        </authorList>
    </citation>
    <scope>NUCLEOTIDE SEQUENCE</scope>
    <source>
        <strain evidence="6">GSE-TBD4-15B</strain>
    </source>
</reference>